<proteinExistence type="predicted"/>
<organism evidence="3 6">
    <name type="scientific">Didymodactylos carnosus</name>
    <dbReference type="NCBI Taxonomy" id="1234261"/>
    <lineage>
        <taxon>Eukaryota</taxon>
        <taxon>Metazoa</taxon>
        <taxon>Spiralia</taxon>
        <taxon>Gnathifera</taxon>
        <taxon>Rotifera</taxon>
        <taxon>Eurotatoria</taxon>
        <taxon>Bdelloidea</taxon>
        <taxon>Philodinida</taxon>
        <taxon>Philodinidae</taxon>
        <taxon>Didymodactylos</taxon>
    </lineage>
</organism>
<reference evidence="3" key="1">
    <citation type="submission" date="2021-02" db="EMBL/GenBank/DDBJ databases">
        <authorList>
            <person name="Nowell W R."/>
        </authorList>
    </citation>
    <scope>NUCLEOTIDE SEQUENCE</scope>
</reference>
<evidence type="ECO:0000313" key="3">
    <source>
        <dbReference type="EMBL" id="CAF0806877.1"/>
    </source>
</evidence>
<evidence type="ECO:0000313" key="2">
    <source>
        <dbReference type="EMBL" id="CAF0729305.1"/>
    </source>
</evidence>
<keyword evidence="1" id="KW-0175">Coiled coil</keyword>
<dbReference type="EMBL" id="CAJNOQ010000489">
    <property type="protein sequence ID" value="CAF0806877.1"/>
    <property type="molecule type" value="Genomic_DNA"/>
</dbReference>
<evidence type="ECO:0000313" key="5">
    <source>
        <dbReference type="EMBL" id="CAF3592346.1"/>
    </source>
</evidence>
<keyword evidence="6" id="KW-1185">Reference proteome</keyword>
<feature type="coiled-coil region" evidence="1">
    <location>
        <begin position="113"/>
        <end position="164"/>
    </location>
</feature>
<name>A0A813T5I7_9BILA</name>
<dbReference type="Proteomes" id="UP000681722">
    <property type="component" value="Unassembled WGS sequence"/>
</dbReference>
<accession>A0A813T5I7</accession>
<dbReference type="Proteomes" id="UP000682733">
    <property type="component" value="Unassembled WGS sequence"/>
</dbReference>
<dbReference type="Proteomes" id="UP000663829">
    <property type="component" value="Unassembled WGS sequence"/>
</dbReference>
<sequence length="189" mass="22451">MNTNNQLEDTSLNSLSNVDEEDFHVTAMIASCTQIRNCRKQLEDKHQKELIDLRQYYEQGLHTYQANFSNIVEENKRLKLEISELKKQVQSPLVNVTVKSEYQIENEIFPKLISVKDEQIEKIENERKEMLDVKDQNEYLTYKVEDMELKIKELTNEIEMISAKRNTDMDNISQIRKYIVEMIARNKET</sequence>
<evidence type="ECO:0000313" key="4">
    <source>
        <dbReference type="EMBL" id="CAF3504147.1"/>
    </source>
</evidence>
<dbReference type="EMBL" id="CAJOBC010000489">
    <property type="protein sequence ID" value="CAF3592346.1"/>
    <property type="molecule type" value="Genomic_DNA"/>
</dbReference>
<evidence type="ECO:0000256" key="1">
    <source>
        <dbReference type="SAM" id="Coils"/>
    </source>
</evidence>
<feature type="coiled-coil region" evidence="1">
    <location>
        <begin position="39"/>
        <end position="88"/>
    </location>
</feature>
<comment type="caution">
    <text evidence="3">The sequence shown here is derived from an EMBL/GenBank/DDBJ whole genome shotgun (WGS) entry which is preliminary data.</text>
</comment>
<gene>
    <name evidence="3" type="ORF">GPM918_LOCUS3821</name>
    <name evidence="2" type="ORF">OVA965_LOCUS680</name>
    <name evidence="5" type="ORF">SRO942_LOCUS3821</name>
    <name evidence="4" type="ORF">TMI583_LOCUS680</name>
</gene>
<dbReference type="Proteomes" id="UP000677228">
    <property type="component" value="Unassembled WGS sequence"/>
</dbReference>
<dbReference type="AlphaFoldDB" id="A0A813T5I7"/>
<evidence type="ECO:0000313" key="6">
    <source>
        <dbReference type="Proteomes" id="UP000663829"/>
    </source>
</evidence>
<protein>
    <submittedName>
        <fullName evidence="3">Uncharacterized protein</fullName>
    </submittedName>
</protein>
<dbReference type="EMBL" id="CAJNOK010000101">
    <property type="protein sequence ID" value="CAF0729305.1"/>
    <property type="molecule type" value="Genomic_DNA"/>
</dbReference>
<dbReference type="EMBL" id="CAJOBA010000101">
    <property type="protein sequence ID" value="CAF3504147.1"/>
    <property type="molecule type" value="Genomic_DNA"/>
</dbReference>